<protein>
    <submittedName>
        <fullName evidence="1">Uncharacterized protein</fullName>
    </submittedName>
</protein>
<name>A0A8J4YFX3_CHIOP</name>
<keyword evidence="2" id="KW-1185">Reference proteome</keyword>
<gene>
    <name evidence="1" type="ORF">GWK47_004038</name>
</gene>
<accession>A0A8J4YFX3</accession>
<dbReference type="EMBL" id="JACEEZ010003582">
    <property type="protein sequence ID" value="KAG0727268.1"/>
    <property type="molecule type" value="Genomic_DNA"/>
</dbReference>
<reference evidence="1" key="1">
    <citation type="submission" date="2020-07" db="EMBL/GenBank/DDBJ databases">
        <title>The High-quality genome of the commercially important snow crab, Chionoecetes opilio.</title>
        <authorList>
            <person name="Jeong J.-H."/>
            <person name="Ryu S."/>
        </authorList>
    </citation>
    <scope>NUCLEOTIDE SEQUENCE</scope>
    <source>
        <strain evidence="1">MADBK_172401_WGS</strain>
        <tissue evidence="1">Digestive gland</tissue>
    </source>
</reference>
<proteinExistence type="predicted"/>
<sequence>MLVPPGPPIGPLVATDPYVGPPFNPLHSAPARRGPGWGPRMAVVSCTLSTPPVCGAAVGPAGQTWSGFCESPKPPPGPQGVRGPLYRTSPVAGRMVGCLQDTPHPP</sequence>
<organism evidence="1 2">
    <name type="scientific">Chionoecetes opilio</name>
    <name type="common">Atlantic snow crab</name>
    <name type="synonym">Cancer opilio</name>
    <dbReference type="NCBI Taxonomy" id="41210"/>
    <lineage>
        <taxon>Eukaryota</taxon>
        <taxon>Metazoa</taxon>
        <taxon>Ecdysozoa</taxon>
        <taxon>Arthropoda</taxon>
        <taxon>Crustacea</taxon>
        <taxon>Multicrustacea</taxon>
        <taxon>Malacostraca</taxon>
        <taxon>Eumalacostraca</taxon>
        <taxon>Eucarida</taxon>
        <taxon>Decapoda</taxon>
        <taxon>Pleocyemata</taxon>
        <taxon>Brachyura</taxon>
        <taxon>Eubrachyura</taxon>
        <taxon>Majoidea</taxon>
        <taxon>Majidae</taxon>
        <taxon>Chionoecetes</taxon>
    </lineage>
</organism>
<dbReference type="AlphaFoldDB" id="A0A8J4YFX3"/>
<evidence type="ECO:0000313" key="2">
    <source>
        <dbReference type="Proteomes" id="UP000770661"/>
    </source>
</evidence>
<dbReference type="Proteomes" id="UP000770661">
    <property type="component" value="Unassembled WGS sequence"/>
</dbReference>
<evidence type="ECO:0000313" key="1">
    <source>
        <dbReference type="EMBL" id="KAG0727268.1"/>
    </source>
</evidence>
<comment type="caution">
    <text evidence="1">The sequence shown here is derived from an EMBL/GenBank/DDBJ whole genome shotgun (WGS) entry which is preliminary data.</text>
</comment>